<evidence type="ECO:0000259" key="7">
    <source>
        <dbReference type="PROSITE" id="PS50940"/>
    </source>
</evidence>
<dbReference type="PROSITE" id="PS50940">
    <property type="entry name" value="CHIT_BIND_II"/>
    <property type="match status" value="4"/>
</dbReference>
<feature type="domain" description="Chitin-binding type-2" evidence="7">
    <location>
        <begin position="34"/>
        <end position="94"/>
    </location>
</feature>
<dbReference type="Pfam" id="PF01607">
    <property type="entry name" value="CBM_14"/>
    <property type="match status" value="3"/>
</dbReference>
<evidence type="ECO:0000256" key="3">
    <source>
        <dbReference type="ARBA" id="ARBA00022737"/>
    </source>
</evidence>
<dbReference type="Gene3D" id="2.170.140.10">
    <property type="entry name" value="Chitin binding domain"/>
    <property type="match status" value="2"/>
</dbReference>
<name>A0A8S3Z3T2_9EUPU</name>
<keyword evidence="5" id="KW-0325">Glycoprotein</keyword>
<proteinExistence type="predicted"/>
<feature type="chain" id="PRO_5035754333" description="Chitin-binding type-2 domain-containing protein" evidence="6">
    <location>
        <begin position="30"/>
        <end position="532"/>
    </location>
</feature>
<feature type="domain" description="Chitin-binding type-2" evidence="7">
    <location>
        <begin position="386"/>
        <end position="446"/>
    </location>
</feature>
<dbReference type="AlphaFoldDB" id="A0A8S3Z3T2"/>
<dbReference type="Proteomes" id="UP000678393">
    <property type="component" value="Unassembled WGS sequence"/>
</dbReference>
<feature type="domain" description="Chitin-binding type-2" evidence="7">
    <location>
        <begin position="447"/>
        <end position="507"/>
    </location>
</feature>
<comment type="caution">
    <text evidence="8">The sequence shown here is derived from an EMBL/GenBank/DDBJ whole genome shotgun (WGS) entry which is preliminary data.</text>
</comment>
<organism evidence="8 9">
    <name type="scientific">Candidula unifasciata</name>
    <dbReference type="NCBI Taxonomy" id="100452"/>
    <lineage>
        <taxon>Eukaryota</taxon>
        <taxon>Metazoa</taxon>
        <taxon>Spiralia</taxon>
        <taxon>Lophotrochozoa</taxon>
        <taxon>Mollusca</taxon>
        <taxon>Gastropoda</taxon>
        <taxon>Heterobranchia</taxon>
        <taxon>Euthyneura</taxon>
        <taxon>Panpulmonata</taxon>
        <taxon>Eupulmonata</taxon>
        <taxon>Stylommatophora</taxon>
        <taxon>Helicina</taxon>
        <taxon>Helicoidea</taxon>
        <taxon>Geomitridae</taxon>
        <taxon>Candidula</taxon>
    </lineage>
</organism>
<dbReference type="OrthoDB" id="6046084at2759"/>
<dbReference type="EMBL" id="CAJHNH020001617">
    <property type="protein sequence ID" value="CAG5123789.1"/>
    <property type="molecule type" value="Genomic_DNA"/>
</dbReference>
<evidence type="ECO:0000313" key="8">
    <source>
        <dbReference type="EMBL" id="CAG5123789.1"/>
    </source>
</evidence>
<keyword evidence="1" id="KW-0147">Chitin-binding</keyword>
<dbReference type="InterPro" id="IPR036508">
    <property type="entry name" value="Chitin-bd_dom_sf"/>
</dbReference>
<dbReference type="SMART" id="SM00494">
    <property type="entry name" value="ChtBD2"/>
    <property type="match status" value="5"/>
</dbReference>
<keyword evidence="3" id="KW-0677">Repeat</keyword>
<reference evidence="8" key="1">
    <citation type="submission" date="2021-04" db="EMBL/GenBank/DDBJ databases">
        <authorList>
            <consortium name="Molecular Ecology Group"/>
        </authorList>
    </citation>
    <scope>NUCLEOTIDE SEQUENCE</scope>
</reference>
<protein>
    <recommendedName>
        <fullName evidence="7">Chitin-binding type-2 domain-containing protein</fullName>
    </recommendedName>
</protein>
<evidence type="ECO:0000313" key="9">
    <source>
        <dbReference type="Proteomes" id="UP000678393"/>
    </source>
</evidence>
<sequence>MEQFNFFSHCRLYIVLMLTFYCQQMTSLAQKLIVYPCTDFQAIRWVRDSTFCNQYYICHFGQPLSMPACPSGQVWSNIALNCVPQHSRWDDCVSKPRLTKAANNNTYRTTTSTVTRQPAYASPSIVPRNENSVIITVNNLPEKLNPSKSKKVPDHECFRSPGAFLPHPDNCHWYFNCSFANLEALGGNTEQLDLFSMTPGSSSSGEKDGFIPLKPFRVAEAGAFVWECRFPQLFDEMTGRCREFVNVDCKSRFEAVDQCEYSVRRCRGERCAPCHHRFGRCRGRPDGVYPLHQDGWAPSFVTCYRQRNIAIDECVPKTQGGFLPDCVTRPDGYYPDEQGRCGIFFRCALGIFRGYDECPPGTVFDPAIPACQSYSLASSPCGESHNVQCGGKLDGYYADPYGRCTNYFQCQHGVFQQYLSCDLGIFDPLTQKCCGLPEYAPPPCAMSTMCVGQPDGRYPATTRGCSFFYECFHGDFLGLRRCTESDGGIFFNPDTGTCDYPQNICPPCGYKWWGWIIAYSTVHEQITFKTCP</sequence>
<evidence type="ECO:0000256" key="2">
    <source>
        <dbReference type="ARBA" id="ARBA00022729"/>
    </source>
</evidence>
<evidence type="ECO:0000256" key="5">
    <source>
        <dbReference type="ARBA" id="ARBA00023180"/>
    </source>
</evidence>
<feature type="domain" description="Chitin-binding type-2" evidence="7">
    <location>
        <begin position="323"/>
        <end position="383"/>
    </location>
</feature>
<keyword evidence="2 6" id="KW-0732">Signal</keyword>
<dbReference type="InterPro" id="IPR002557">
    <property type="entry name" value="Chitin-bd_dom"/>
</dbReference>
<dbReference type="PANTHER" id="PTHR23301">
    <property type="entry name" value="CHITIN BINDING PERITROPHIN-A"/>
    <property type="match status" value="1"/>
</dbReference>
<dbReference type="GO" id="GO:0005576">
    <property type="term" value="C:extracellular region"/>
    <property type="evidence" value="ECO:0007669"/>
    <property type="project" value="InterPro"/>
</dbReference>
<evidence type="ECO:0000256" key="6">
    <source>
        <dbReference type="SAM" id="SignalP"/>
    </source>
</evidence>
<keyword evidence="9" id="KW-1185">Reference proteome</keyword>
<accession>A0A8S3Z3T2</accession>
<evidence type="ECO:0000256" key="1">
    <source>
        <dbReference type="ARBA" id="ARBA00022669"/>
    </source>
</evidence>
<dbReference type="InterPro" id="IPR051940">
    <property type="entry name" value="Chitin_bind-dev_reg"/>
</dbReference>
<evidence type="ECO:0000256" key="4">
    <source>
        <dbReference type="ARBA" id="ARBA00023157"/>
    </source>
</evidence>
<dbReference type="GO" id="GO:0008061">
    <property type="term" value="F:chitin binding"/>
    <property type="evidence" value="ECO:0007669"/>
    <property type="project" value="UniProtKB-KW"/>
</dbReference>
<dbReference type="PANTHER" id="PTHR23301:SF0">
    <property type="entry name" value="CHITIN-BINDING TYPE-2 DOMAIN-CONTAINING PROTEIN-RELATED"/>
    <property type="match status" value="1"/>
</dbReference>
<gene>
    <name evidence="8" type="ORF">CUNI_LOCUS9347</name>
</gene>
<dbReference type="SUPFAM" id="SSF57625">
    <property type="entry name" value="Invertebrate chitin-binding proteins"/>
    <property type="match status" value="3"/>
</dbReference>
<keyword evidence="4" id="KW-1015">Disulfide bond</keyword>
<feature type="signal peptide" evidence="6">
    <location>
        <begin position="1"/>
        <end position="29"/>
    </location>
</feature>